<organism evidence="1">
    <name type="scientific">viral metagenome</name>
    <dbReference type="NCBI Taxonomy" id="1070528"/>
    <lineage>
        <taxon>unclassified sequences</taxon>
        <taxon>metagenomes</taxon>
        <taxon>organismal metagenomes</taxon>
    </lineage>
</organism>
<protein>
    <submittedName>
        <fullName evidence="1">Uncharacterized protein</fullName>
    </submittedName>
</protein>
<dbReference type="AlphaFoldDB" id="A0A6M3MC92"/>
<dbReference type="EMBL" id="MT143781">
    <property type="protein sequence ID" value="QJB02402.1"/>
    <property type="molecule type" value="Genomic_DNA"/>
</dbReference>
<proteinExistence type="predicted"/>
<reference evidence="1" key="1">
    <citation type="submission" date="2020-03" db="EMBL/GenBank/DDBJ databases">
        <title>The deep terrestrial virosphere.</title>
        <authorList>
            <person name="Holmfeldt K."/>
            <person name="Nilsson E."/>
            <person name="Simone D."/>
            <person name="Lopez-Fernandez M."/>
            <person name="Wu X."/>
            <person name="de Brujin I."/>
            <person name="Lundin D."/>
            <person name="Andersson A."/>
            <person name="Bertilsson S."/>
            <person name="Dopson M."/>
        </authorList>
    </citation>
    <scope>NUCLEOTIDE SEQUENCE</scope>
    <source>
        <strain evidence="1">MM171B01299</strain>
    </source>
</reference>
<evidence type="ECO:0000313" key="1">
    <source>
        <dbReference type="EMBL" id="QJB02402.1"/>
    </source>
</evidence>
<name>A0A6M3MC92_9ZZZZ</name>
<accession>A0A6M3MC92</accession>
<sequence>MAGMWKKYEVELQFTTRFADSVPKGLETDTKPWNSGGKPCEPANCFHATFMRDQKGLYYQARSIKAHMKDCALQLEATLGISDLRKRIADHLEVYPERIYFNKVEPDGSVVRIIQTI</sequence>
<gene>
    <name evidence="1" type="ORF">MM171B01299_0002</name>
</gene>